<keyword evidence="3" id="KW-1185">Reference proteome</keyword>
<dbReference type="AlphaFoldDB" id="A0A7J7ZJ43"/>
<organism evidence="2 3">
    <name type="scientific">Pipistrellus kuhlii</name>
    <name type="common">Kuhl's pipistrelle</name>
    <dbReference type="NCBI Taxonomy" id="59472"/>
    <lineage>
        <taxon>Eukaryota</taxon>
        <taxon>Metazoa</taxon>
        <taxon>Chordata</taxon>
        <taxon>Craniata</taxon>
        <taxon>Vertebrata</taxon>
        <taxon>Euteleostomi</taxon>
        <taxon>Mammalia</taxon>
        <taxon>Eutheria</taxon>
        <taxon>Laurasiatheria</taxon>
        <taxon>Chiroptera</taxon>
        <taxon>Yangochiroptera</taxon>
        <taxon>Vespertilionidae</taxon>
        <taxon>Pipistrellus</taxon>
    </lineage>
</organism>
<protein>
    <recommendedName>
        <fullName evidence="4">Secreted protein</fullName>
    </recommendedName>
</protein>
<dbReference type="Proteomes" id="UP000558488">
    <property type="component" value="Unassembled WGS sequence"/>
</dbReference>
<gene>
    <name evidence="2" type="ORF">mPipKuh1_009510</name>
</gene>
<accession>A0A7J7ZJ43</accession>
<sequence>MFSNLFFLFIKFIGLTLVNKITWVSGAQLHSTSSVHCVVCSPLQVKSLSITTYCPITLIHLPFAPNNHHTIVLSMRVLSLLFLFFFESLHTPQPHFPIVASLLSMSRKVRHKVQFIFIFKITNLAETGLAQWIECQPAD</sequence>
<comment type="caution">
    <text evidence="2">The sequence shown here is derived from an EMBL/GenBank/DDBJ whole genome shotgun (WGS) entry which is preliminary data.</text>
</comment>
<feature type="signal peptide" evidence="1">
    <location>
        <begin position="1"/>
        <end position="26"/>
    </location>
</feature>
<evidence type="ECO:0008006" key="4">
    <source>
        <dbReference type="Google" id="ProtNLM"/>
    </source>
</evidence>
<evidence type="ECO:0000313" key="2">
    <source>
        <dbReference type="EMBL" id="KAF6374287.1"/>
    </source>
</evidence>
<dbReference type="EMBL" id="JACAGB010000003">
    <property type="protein sequence ID" value="KAF6374287.1"/>
    <property type="molecule type" value="Genomic_DNA"/>
</dbReference>
<evidence type="ECO:0000313" key="3">
    <source>
        <dbReference type="Proteomes" id="UP000558488"/>
    </source>
</evidence>
<keyword evidence="1" id="KW-0732">Signal</keyword>
<feature type="chain" id="PRO_5029687591" description="Secreted protein" evidence="1">
    <location>
        <begin position="27"/>
        <end position="139"/>
    </location>
</feature>
<evidence type="ECO:0000256" key="1">
    <source>
        <dbReference type="SAM" id="SignalP"/>
    </source>
</evidence>
<reference evidence="2 3" key="1">
    <citation type="journal article" date="2020" name="Nature">
        <title>Six reference-quality genomes reveal evolution of bat adaptations.</title>
        <authorList>
            <person name="Jebb D."/>
            <person name="Huang Z."/>
            <person name="Pippel M."/>
            <person name="Hughes G.M."/>
            <person name="Lavrichenko K."/>
            <person name="Devanna P."/>
            <person name="Winkler S."/>
            <person name="Jermiin L.S."/>
            <person name="Skirmuntt E.C."/>
            <person name="Katzourakis A."/>
            <person name="Burkitt-Gray L."/>
            <person name="Ray D.A."/>
            <person name="Sullivan K.A.M."/>
            <person name="Roscito J.G."/>
            <person name="Kirilenko B.M."/>
            <person name="Davalos L.M."/>
            <person name="Corthals A.P."/>
            <person name="Power M.L."/>
            <person name="Jones G."/>
            <person name="Ransome R.D."/>
            <person name="Dechmann D.K.N."/>
            <person name="Locatelli A.G."/>
            <person name="Puechmaille S.J."/>
            <person name="Fedrigo O."/>
            <person name="Jarvis E.D."/>
            <person name="Hiller M."/>
            <person name="Vernes S.C."/>
            <person name="Myers E.W."/>
            <person name="Teeling E.C."/>
        </authorList>
    </citation>
    <scope>NUCLEOTIDE SEQUENCE [LARGE SCALE GENOMIC DNA]</scope>
    <source>
        <strain evidence="2">MPipKuh1</strain>
        <tissue evidence="2">Flight muscle</tissue>
    </source>
</reference>
<proteinExistence type="predicted"/>
<name>A0A7J7ZJ43_PIPKU</name>